<protein>
    <submittedName>
        <fullName evidence="2">SpoVA/SpoVAEb family sporulation membrane protein</fullName>
    </submittedName>
</protein>
<reference evidence="2" key="1">
    <citation type="submission" date="2020-10" db="EMBL/GenBank/DDBJ databases">
        <authorList>
            <person name="Gilroy R."/>
        </authorList>
    </citation>
    <scope>NUCLEOTIDE SEQUENCE</scope>
    <source>
        <strain evidence="2">CHK147-3167</strain>
    </source>
</reference>
<dbReference type="Pfam" id="PF03862">
    <property type="entry name" value="SpoVAC_SpoVAEB"/>
    <property type="match status" value="1"/>
</dbReference>
<keyword evidence="1" id="KW-1133">Transmembrane helix</keyword>
<gene>
    <name evidence="2" type="ORF">IAB27_01510</name>
</gene>
<comment type="caution">
    <text evidence="2">The sequence shown here is derived from an EMBL/GenBank/DDBJ whole genome shotgun (WGS) entry which is preliminary data.</text>
</comment>
<feature type="transmembrane region" description="Helical" evidence="1">
    <location>
        <begin position="85"/>
        <end position="103"/>
    </location>
</feature>
<feature type="transmembrane region" description="Helical" evidence="1">
    <location>
        <begin position="123"/>
        <end position="143"/>
    </location>
</feature>
<keyword evidence="1" id="KW-0472">Membrane</keyword>
<evidence type="ECO:0000313" key="3">
    <source>
        <dbReference type="Proteomes" id="UP000886786"/>
    </source>
</evidence>
<evidence type="ECO:0000313" key="2">
    <source>
        <dbReference type="EMBL" id="HIQ90295.1"/>
    </source>
</evidence>
<proteinExistence type="predicted"/>
<dbReference type="PANTHER" id="PTHR38450">
    <property type="entry name" value="STAGE V SPORULATION PROTEIN AC-RELATED"/>
    <property type="match status" value="1"/>
</dbReference>
<dbReference type="Proteomes" id="UP000886786">
    <property type="component" value="Unassembled WGS sequence"/>
</dbReference>
<evidence type="ECO:0000256" key="1">
    <source>
        <dbReference type="SAM" id="Phobius"/>
    </source>
</evidence>
<feature type="transmembrane region" description="Helical" evidence="1">
    <location>
        <begin position="20"/>
        <end position="44"/>
    </location>
</feature>
<dbReference type="PANTHER" id="PTHR38450:SF1">
    <property type="entry name" value="STAGE V SPORULATION PROTEIN AC"/>
    <property type="match status" value="1"/>
</dbReference>
<keyword evidence="1" id="KW-0812">Transmembrane</keyword>
<accession>A0A9D0ZS13</accession>
<dbReference type="EMBL" id="DVFV01000029">
    <property type="protein sequence ID" value="HIQ90295.1"/>
    <property type="molecule type" value="Genomic_DNA"/>
</dbReference>
<organism evidence="2 3">
    <name type="scientific">Candidatus Coprosoma intestinipullorum</name>
    <dbReference type="NCBI Taxonomy" id="2840752"/>
    <lineage>
        <taxon>Bacteria</taxon>
        <taxon>Bacillati</taxon>
        <taxon>Bacillota</taxon>
        <taxon>Bacillota incertae sedis</taxon>
        <taxon>Candidatus Coprosoma</taxon>
    </lineage>
</organism>
<reference evidence="2" key="2">
    <citation type="journal article" date="2021" name="PeerJ">
        <title>Extensive microbial diversity within the chicken gut microbiome revealed by metagenomics and culture.</title>
        <authorList>
            <person name="Gilroy R."/>
            <person name="Ravi A."/>
            <person name="Getino M."/>
            <person name="Pursley I."/>
            <person name="Horton D.L."/>
            <person name="Alikhan N.F."/>
            <person name="Baker D."/>
            <person name="Gharbi K."/>
            <person name="Hall N."/>
            <person name="Watson M."/>
            <person name="Adriaenssens E.M."/>
            <person name="Foster-Nyarko E."/>
            <person name="Jarju S."/>
            <person name="Secka A."/>
            <person name="Antonio M."/>
            <person name="Oren A."/>
            <person name="Chaudhuri R.R."/>
            <person name="La Ragione R."/>
            <person name="Hildebrand F."/>
            <person name="Pallen M.J."/>
        </authorList>
    </citation>
    <scope>NUCLEOTIDE SEQUENCE</scope>
    <source>
        <strain evidence="2">CHK147-3167</strain>
    </source>
</reference>
<dbReference type="InterPro" id="IPR005562">
    <property type="entry name" value="SpoVA"/>
</dbReference>
<dbReference type="AlphaFoldDB" id="A0A9D0ZS13"/>
<name>A0A9D0ZS13_9FIRM</name>
<feature type="transmembrane region" description="Helical" evidence="1">
    <location>
        <begin position="50"/>
        <end position="73"/>
    </location>
</feature>
<sequence length="146" mass="16054">MEKTKYKNIVDKNTPKENTFYDCLVAFVTGGLMGVLAEILIEFYQNLLDIPFKSATVCMLVTLITLSCLFTCFGFFDKWVNFCKCGLIIPITGFAHATMSAALEYRKEGLVTGIGANMLKLSGAVIIFGVVSSWLFSVIRLVVGLA</sequence>